<name>A0A6J4QTM6_9ACTN</name>
<organism evidence="2">
    <name type="scientific">uncultured Rubrobacteraceae bacterium</name>
    <dbReference type="NCBI Taxonomy" id="349277"/>
    <lineage>
        <taxon>Bacteria</taxon>
        <taxon>Bacillati</taxon>
        <taxon>Actinomycetota</taxon>
        <taxon>Rubrobacteria</taxon>
        <taxon>Rubrobacterales</taxon>
        <taxon>Rubrobacteraceae</taxon>
        <taxon>environmental samples</taxon>
    </lineage>
</organism>
<dbReference type="AlphaFoldDB" id="A0A6J4QTM6"/>
<evidence type="ECO:0000256" key="1">
    <source>
        <dbReference type="SAM" id="MobiDB-lite"/>
    </source>
</evidence>
<proteinExistence type="predicted"/>
<reference evidence="2" key="1">
    <citation type="submission" date="2020-02" db="EMBL/GenBank/DDBJ databases">
        <authorList>
            <person name="Meier V. D."/>
        </authorList>
    </citation>
    <scope>NUCLEOTIDE SEQUENCE</scope>
    <source>
        <strain evidence="2">AVDCRST_MAG01</strain>
    </source>
</reference>
<dbReference type="EMBL" id="CADCUW010000659">
    <property type="protein sequence ID" value="CAA9454718.1"/>
    <property type="molecule type" value="Genomic_DNA"/>
</dbReference>
<sequence length="51" mass="5472">MPESWSIARLLVGPYPVWMERGSAGREGMSRRVPCQGAGAPVATPAFEQPS</sequence>
<accession>A0A6J4QTM6</accession>
<protein>
    <submittedName>
        <fullName evidence="2">Uncharacterized protein</fullName>
    </submittedName>
</protein>
<feature type="region of interest" description="Disordered" evidence="1">
    <location>
        <begin position="27"/>
        <end position="51"/>
    </location>
</feature>
<gene>
    <name evidence="2" type="ORF">AVDCRST_MAG01-01-5030</name>
</gene>
<evidence type="ECO:0000313" key="2">
    <source>
        <dbReference type="EMBL" id="CAA9454718.1"/>
    </source>
</evidence>